<dbReference type="SMART" id="SM00267">
    <property type="entry name" value="GGDEF"/>
    <property type="match status" value="1"/>
</dbReference>
<dbReference type="EMBL" id="JAPUBN010000017">
    <property type="protein sequence ID" value="MCZ2722443.1"/>
    <property type="molecule type" value="Genomic_DNA"/>
</dbReference>
<dbReference type="RefSeq" id="WP_269126074.1">
    <property type="nucleotide sequence ID" value="NZ_JAPUBN010000017.1"/>
</dbReference>
<keyword evidence="3" id="KW-0472">Membrane</keyword>
<feature type="transmembrane region" description="Helical" evidence="3">
    <location>
        <begin position="78"/>
        <end position="98"/>
    </location>
</feature>
<dbReference type="SUPFAM" id="SSF55073">
    <property type="entry name" value="Nucleotide cyclase"/>
    <property type="match status" value="1"/>
</dbReference>
<sequence length="365" mass="40765">MMSVVMLLLALIYPKNGSTRFWAIGNSFIAAGLLLLGLRNHIPDFLSIPVSNTFITIGYCYILAGISVFVGRKIPTRSLTLVCLTLFLSFLFFTDFMPNLTARIIIISLTVSALGFASAWLFFMDKREDYRFLENILAWIFILHSCYLILRATFTYSDTPLSNFMDANTLHALSFLDVFIFSILITFGLSFLLNTELQAKLRHISETDNLTGILNRGAFLALIRSKADTHQYPISVMMIDIDHFKKINDTYGHQMGDTALAFTTDFIQTQLDETSLFGRLGGEEFCIALPNTTLAEAERLAQDLLASLSSTPLIKDGHAINISISIGITEHSETMLNIEDSLQLADKALYKAKEAGRNRLITHAA</sequence>
<dbReference type="InterPro" id="IPR043128">
    <property type="entry name" value="Rev_trsase/Diguanyl_cyclase"/>
</dbReference>
<dbReference type="InterPro" id="IPR000160">
    <property type="entry name" value="GGDEF_dom"/>
</dbReference>
<comment type="caution">
    <text evidence="5">The sequence shown here is derived from an EMBL/GenBank/DDBJ whole genome shotgun (WGS) entry which is preliminary data.</text>
</comment>
<feature type="transmembrane region" description="Helical" evidence="3">
    <location>
        <begin position="174"/>
        <end position="193"/>
    </location>
</feature>
<evidence type="ECO:0000256" key="3">
    <source>
        <dbReference type="SAM" id="Phobius"/>
    </source>
</evidence>
<name>A0ABT4JVV1_9GAMM</name>
<proteinExistence type="predicted"/>
<dbReference type="Gene3D" id="3.30.70.270">
    <property type="match status" value="1"/>
</dbReference>
<keyword evidence="3" id="KW-0812">Transmembrane</keyword>
<gene>
    <name evidence="5" type="ORF">O1D97_12695</name>
</gene>
<dbReference type="InterPro" id="IPR050469">
    <property type="entry name" value="Diguanylate_Cyclase"/>
</dbReference>
<evidence type="ECO:0000313" key="6">
    <source>
        <dbReference type="Proteomes" id="UP001149719"/>
    </source>
</evidence>
<accession>A0ABT4JVV1</accession>
<dbReference type="Proteomes" id="UP001149719">
    <property type="component" value="Unassembled WGS sequence"/>
</dbReference>
<dbReference type="PANTHER" id="PTHR45138">
    <property type="entry name" value="REGULATORY COMPONENTS OF SENSORY TRANSDUCTION SYSTEM"/>
    <property type="match status" value="1"/>
</dbReference>
<organism evidence="5 6">
    <name type="scientific">Marinomonas phaeophyticola</name>
    <dbReference type="NCBI Taxonomy" id="3004091"/>
    <lineage>
        <taxon>Bacteria</taxon>
        <taxon>Pseudomonadati</taxon>
        <taxon>Pseudomonadota</taxon>
        <taxon>Gammaproteobacteria</taxon>
        <taxon>Oceanospirillales</taxon>
        <taxon>Oceanospirillaceae</taxon>
        <taxon>Marinomonas</taxon>
    </lineage>
</organism>
<dbReference type="CDD" id="cd01949">
    <property type="entry name" value="GGDEF"/>
    <property type="match status" value="1"/>
</dbReference>
<dbReference type="EC" id="2.7.7.65" evidence="1"/>
<protein>
    <recommendedName>
        <fullName evidence="1">diguanylate cyclase</fullName>
        <ecNumber evidence="1">2.7.7.65</ecNumber>
    </recommendedName>
</protein>
<feature type="transmembrane region" description="Helical" evidence="3">
    <location>
        <begin position="50"/>
        <end position="71"/>
    </location>
</feature>
<evidence type="ECO:0000313" key="5">
    <source>
        <dbReference type="EMBL" id="MCZ2722443.1"/>
    </source>
</evidence>
<feature type="transmembrane region" description="Helical" evidence="3">
    <location>
        <begin position="21"/>
        <end position="38"/>
    </location>
</feature>
<evidence type="ECO:0000256" key="1">
    <source>
        <dbReference type="ARBA" id="ARBA00012528"/>
    </source>
</evidence>
<feature type="transmembrane region" description="Helical" evidence="3">
    <location>
        <begin position="104"/>
        <end position="124"/>
    </location>
</feature>
<dbReference type="Pfam" id="PF00990">
    <property type="entry name" value="GGDEF"/>
    <property type="match status" value="1"/>
</dbReference>
<feature type="transmembrane region" description="Helical" evidence="3">
    <location>
        <begin position="136"/>
        <end position="154"/>
    </location>
</feature>
<dbReference type="InterPro" id="IPR029787">
    <property type="entry name" value="Nucleotide_cyclase"/>
</dbReference>
<keyword evidence="6" id="KW-1185">Reference proteome</keyword>
<evidence type="ECO:0000256" key="2">
    <source>
        <dbReference type="ARBA" id="ARBA00034247"/>
    </source>
</evidence>
<dbReference type="PROSITE" id="PS50887">
    <property type="entry name" value="GGDEF"/>
    <property type="match status" value="1"/>
</dbReference>
<feature type="domain" description="GGDEF" evidence="4">
    <location>
        <begin position="232"/>
        <end position="365"/>
    </location>
</feature>
<evidence type="ECO:0000259" key="4">
    <source>
        <dbReference type="PROSITE" id="PS50887"/>
    </source>
</evidence>
<dbReference type="NCBIfam" id="TIGR00254">
    <property type="entry name" value="GGDEF"/>
    <property type="match status" value="1"/>
</dbReference>
<comment type="catalytic activity">
    <reaction evidence="2">
        <text>2 GTP = 3',3'-c-di-GMP + 2 diphosphate</text>
        <dbReference type="Rhea" id="RHEA:24898"/>
        <dbReference type="ChEBI" id="CHEBI:33019"/>
        <dbReference type="ChEBI" id="CHEBI:37565"/>
        <dbReference type="ChEBI" id="CHEBI:58805"/>
        <dbReference type="EC" id="2.7.7.65"/>
    </reaction>
</comment>
<keyword evidence="3" id="KW-1133">Transmembrane helix</keyword>
<reference evidence="5" key="1">
    <citation type="submission" date="2022-12" db="EMBL/GenBank/DDBJ databases">
        <title>Marinomonas 15G1-11 sp. nov, isolated from marine algae.</title>
        <authorList>
            <person name="Butt M."/>
            <person name="Choi D.G."/>
            <person name="Kim J.M."/>
            <person name="Lee J.K."/>
            <person name="Baek J.H."/>
            <person name="Jeon C.O."/>
        </authorList>
    </citation>
    <scope>NUCLEOTIDE SEQUENCE</scope>
    <source>
        <strain evidence="5">15G1-11</strain>
    </source>
</reference>
<dbReference type="PANTHER" id="PTHR45138:SF9">
    <property type="entry name" value="DIGUANYLATE CYCLASE DGCM-RELATED"/>
    <property type="match status" value="1"/>
</dbReference>